<feature type="transmembrane region" description="Helical" evidence="1">
    <location>
        <begin position="49"/>
        <end position="68"/>
    </location>
</feature>
<dbReference type="Pfam" id="PF12670">
    <property type="entry name" value="DUF3792"/>
    <property type="match status" value="1"/>
</dbReference>
<keyword evidence="1" id="KW-1133">Transmembrane helix</keyword>
<evidence type="ECO:0000256" key="1">
    <source>
        <dbReference type="SAM" id="Phobius"/>
    </source>
</evidence>
<keyword evidence="3" id="KW-1185">Reference proteome</keyword>
<protein>
    <submittedName>
        <fullName evidence="2">Putative membrane protein (TIGR04086 family)</fullName>
    </submittedName>
</protein>
<dbReference type="InterPro" id="IPR023804">
    <property type="entry name" value="DUF3792_TM"/>
</dbReference>
<gene>
    <name evidence="2" type="ORF">EDD71_1344</name>
</gene>
<comment type="caution">
    <text evidence="2">The sequence shown here is derived from an EMBL/GenBank/DDBJ whole genome shotgun (WGS) entry which is preliminary data.</text>
</comment>
<dbReference type="Proteomes" id="UP000295325">
    <property type="component" value="Unassembled WGS sequence"/>
</dbReference>
<dbReference type="RefSeq" id="WP_166636492.1">
    <property type="nucleotide sequence ID" value="NZ_SOAZ01000034.1"/>
</dbReference>
<feature type="transmembrane region" description="Helical" evidence="1">
    <location>
        <begin position="108"/>
        <end position="128"/>
    </location>
</feature>
<keyword evidence="1" id="KW-0812">Transmembrane</keyword>
<evidence type="ECO:0000313" key="3">
    <source>
        <dbReference type="Proteomes" id="UP000295325"/>
    </source>
</evidence>
<reference evidence="2 3" key="1">
    <citation type="submission" date="2019-03" db="EMBL/GenBank/DDBJ databases">
        <title>Genomic Encyclopedia of Type Strains, Phase IV (KMG-IV): sequencing the most valuable type-strain genomes for metagenomic binning, comparative biology and taxonomic classification.</title>
        <authorList>
            <person name="Goeker M."/>
        </authorList>
    </citation>
    <scope>NUCLEOTIDE SEQUENCE [LARGE SCALE GENOMIC DNA]</scope>
    <source>
        <strain evidence="2 3">DSM 24455</strain>
    </source>
</reference>
<feature type="transmembrane region" description="Helical" evidence="1">
    <location>
        <begin position="75"/>
        <end position="96"/>
    </location>
</feature>
<feature type="transmembrane region" description="Helical" evidence="1">
    <location>
        <begin position="12"/>
        <end position="37"/>
    </location>
</feature>
<proteinExistence type="predicted"/>
<dbReference type="EMBL" id="SOAZ01000034">
    <property type="protein sequence ID" value="TDT47619.1"/>
    <property type="molecule type" value="Genomic_DNA"/>
</dbReference>
<evidence type="ECO:0000313" key="2">
    <source>
        <dbReference type="EMBL" id="TDT47619.1"/>
    </source>
</evidence>
<dbReference type="AlphaFoldDB" id="A0A4R7K9H3"/>
<name>A0A4R7K9H3_9CLOT</name>
<dbReference type="NCBIfam" id="TIGR04086">
    <property type="entry name" value="TIGR04086_membr"/>
    <property type="match status" value="1"/>
</dbReference>
<sequence length="131" mass="14147">MFNKEDKGSNVLLTYGKALIRGIALTVLLLIIAALIYNFTGLGEEAFDTAIWIVLILGICFGSIYGSLKIGRRGYLHGAVIGALYTIIILLIAFLIEQGDVTMKGFLIRFIMSIVIGALSGMIGMVMGSRD</sequence>
<accession>A0A4R7K9H3</accession>
<organism evidence="2 3">
    <name type="scientific">Fonticella tunisiensis</name>
    <dbReference type="NCBI Taxonomy" id="1096341"/>
    <lineage>
        <taxon>Bacteria</taxon>
        <taxon>Bacillati</taxon>
        <taxon>Bacillota</taxon>
        <taxon>Clostridia</taxon>
        <taxon>Eubacteriales</taxon>
        <taxon>Clostridiaceae</taxon>
        <taxon>Fonticella</taxon>
    </lineage>
</organism>
<keyword evidence="1" id="KW-0472">Membrane</keyword>